<organism evidence="1 2">
    <name type="scientific">Arctium lappa</name>
    <name type="common">Greater burdock</name>
    <name type="synonym">Lappa major</name>
    <dbReference type="NCBI Taxonomy" id="4217"/>
    <lineage>
        <taxon>Eukaryota</taxon>
        <taxon>Viridiplantae</taxon>
        <taxon>Streptophyta</taxon>
        <taxon>Embryophyta</taxon>
        <taxon>Tracheophyta</taxon>
        <taxon>Spermatophyta</taxon>
        <taxon>Magnoliopsida</taxon>
        <taxon>eudicotyledons</taxon>
        <taxon>Gunneridae</taxon>
        <taxon>Pentapetalae</taxon>
        <taxon>asterids</taxon>
        <taxon>campanulids</taxon>
        <taxon>Asterales</taxon>
        <taxon>Asteraceae</taxon>
        <taxon>Carduoideae</taxon>
        <taxon>Cardueae</taxon>
        <taxon>Arctiinae</taxon>
        <taxon>Arctium</taxon>
    </lineage>
</organism>
<keyword evidence="2" id="KW-1185">Reference proteome</keyword>
<evidence type="ECO:0000313" key="1">
    <source>
        <dbReference type="EMBL" id="KAI3697991.1"/>
    </source>
</evidence>
<evidence type="ECO:0000313" key="2">
    <source>
        <dbReference type="Proteomes" id="UP001055879"/>
    </source>
</evidence>
<sequence length="129" mass="14347">MPSNPLNSNSRGELQPLTPPLLPSIQSNGGIKKAHNIFFKQFKKPHLHSSSVILADREIDRLQKKEENVGRSSSEMEASMGYMGSPRLHNLESFATNVLDSLLSFEKTNKEQLDHHAVMVRVLASRLGG</sequence>
<accession>A0ACB8ZKX2</accession>
<reference evidence="1 2" key="2">
    <citation type="journal article" date="2022" name="Mol. Ecol. Resour.">
        <title>The genomes of chicory, endive, great burdock and yacon provide insights into Asteraceae paleo-polyploidization history and plant inulin production.</title>
        <authorList>
            <person name="Fan W."/>
            <person name="Wang S."/>
            <person name="Wang H."/>
            <person name="Wang A."/>
            <person name="Jiang F."/>
            <person name="Liu H."/>
            <person name="Zhao H."/>
            <person name="Xu D."/>
            <person name="Zhang Y."/>
        </authorList>
    </citation>
    <scope>NUCLEOTIDE SEQUENCE [LARGE SCALE GENOMIC DNA]</scope>
    <source>
        <strain evidence="2">cv. Niubang</strain>
    </source>
</reference>
<gene>
    <name evidence="1" type="ORF">L6452_31100</name>
</gene>
<reference evidence="2" key="1">
    <citation type="journal article" date="2022" name="Mol. Ecol. Resour.">
        <title>The genomes of chicory, endive, great burdock and yacon provide insights into Asteraceae palaeo-polyploidization history and plant inulin production.</title>
        <authorList>
            <person name="Fan W."/>
            <person name="Wang S."/>
            <person name="Wang H."/>
            <person name="Wang A."/>
            <person name="Jiang F."/>
            <person name="Liu H."/>
            <person name="Zhao H."/>
            <person name="Xu D."/>
            <person name="Zhang Y."/>
        </authorList>
    </citation>
    <scope>NUCLEOTIDE SEQUENCE [LARGE SCALE GENOMIC DNA]</scope>
    <source>
        <strain evidence="2">cv. Niubang</strain>
    </source>
</reference>
<protein>
    <submittedName>
        <fullName evidence="1">Uncharacterized protein</fullName>
    </submittedName>
</protein>
<dbReference type="Proteomes" id="UP001055879">
    <property type="component" value="Linkage Group LG10"/>
</dbReference>
<name>A0ACB8ZKX2_ARCLA</name>
<dbReference type="EMBL" id="CM042056">
    <property type="protein sequence ID" value="KAI3697991.1"/>
    <property type="molecule type" value="Genomic_DNA"/>
</dbReference>
<proteinExistence type="predicted"/>
<comment type="caution">
    <text evidence="1">The sequence shown here is derived from an EMBL/GenBank/DDBJ whole genome shotgun (WGS) entry which is preliminary data.</text>
</comment>